<organism evidence="2">
    <name type="scientific">Triticum urartu</name>
    <name type="common">Red wild einkorn</name>
    <name type="synonym">Crithodium urartu</name>
    <dbReference type="NCBI Taxonomy" id="4572"/>
    <lineage>
        <taxon>Eukaryota</taxon>
        <taxon>Viridiplantae</taxon>
        <taxon>Streptophyta</taxon>
        <taxon>Embryophyta</taxon>
        <taxon>Tracheophyta</taxon>
        <taxon>Spermatophyta</taxon>
        <taxon>Magnoliopsida</taxon>
        <taxon>Liliopsida</taxon>
        <taxon>Poales</taxon>
        <taxon>Poaceae</taxon>
        <taxon>BOP clade</taxon>
        <taxon>Pooideae</taxon>
        <taxon>Triticodae</taxon>
        <taxon>Triticeae</taxon>
        <taxon>Triticinae</taxon>
        <taxon>Triticum</taxon>
    </lineage>
</organism>
<feature type="compositionally biased region" description="Low complexity" evidence="1">
    <location>
        <begin position="1"/>
        <end position="20"/>
    </location>
</feature>
<gene>
    <name evidence="2" type="ORF">TRIUR3_11576</name>
</gene>
<name>M7ZR78_TRIUA</name>
<accession>M7ZR78</accession>
<reference evidence="2" key="1">
    <citation type="journal article" date="2013" name="Nature">
        <title>Draft genome of the wheat A-genome progenitor Triticum urartu.</title>
        <authorList>
            <person name="Ling H.Q."/>
            <person name="Zhao S."/>
            <person name="Liu D."/>
            <person name="Wang J."/>
            <person name="Sun H."/>
            <person name="Zhang C."/>
            <person name="Fan H."/>
            <person name="Li D."/>
            <person name="Dong L."/>
            <person name="Tao Y."/>
            <person name="Gao C."/>
            <person name="Wu H."/>
            <person name="Li Y."/>
            <person name="Cui Y."/>
            <person name="Guo X."/>
            <person name="Zheng S."/>
            <person name="Wang B."/>
            <person name="Yu K."/>
            <person name="Liang Q."/>
            <person name="Yang W."/>
            <person name="Lou X."/>
            <person name="Chen J."/>
            <person name="Feng M."/>
            <person name="Jian J."/>
            <person name="Zhang X."/>
            <person name="Luo G."/>
            <person name="Jiang Y."/>
            <person name="Liu J."/>
            <person name="Wang Z."/>
            <person name="Sha Y."/>
            <person name="Zhang B."/>
            <person name="Wu H."/>
            <person name="Tang D."/>
            <person name="Shen Q."/>
            <person name="Xue P."/>
            <person name="Zou S."/>
            <person name="Wang X."/>
            <person name="Liu X."/>
            <person name="Wang F."/>
            <person name="Yang Y."/>
            <person name="An X."/>
            <person name="Dong Z."/>
            <person name="Zhang K."/>
            <person name="Zhang X."/>
            <person name="Luo M.C."/>
            <person name="Dvorak J."/>
            <person name="Tong Y."/>
            <person name="Wang J."/>
            <person name="Yang H."/>
            <person name="Li Z."/>
            <person name="Wang D."/>
            <person name="Zhang A."/>
            <person name="Wang J."/>
        </authorList>
    </citation>
    <scope>NUCLEOTIDE SEQUENCE</scope>
</reference>
<sequence length="70" mass="7588">MASSGISSTSRLSTSGSEGTQAPSQSPVPTDMAQWSKSRRRQFALMPQILSLPLEQSKLSAAALMWYNLE</sequence>
<evidence type="ECO:0000256" key="1">
    <source>
        <dbReference type="SAM" id="MobiDB-lite"/>
    </source>
</evidence>
<proteinExistence type="predicted"/>
<protein>
    <submittedName>
        <fullName evidence="2">Uncharacterized protein</fullName>
    </submittedName>
</protein>
<dbReference type="AlphaFoldDB" id="M7ZR78"/>
<dbReference type="EMBL" id="KD079498">
    <property type="protein sequence ID" value="EMS62627.1"/>
    <property type="molecule type" value="Genomic_DNA"/>
</dbReference>
<feature type="region of interest" description="Disordered" evidence="1">
    <location>
        <begin position="1"/>
        <end position="39"/>
    </location>
</feature>
<evidence type="ECO:0000313" key="2">
    <source>
        <dbReference type="EMBL" id="EMS62627.1"/>
    </source>
</evidence>
<feature type="compositionally biased region" description="Polar residues" evidence="1">
    <location>
        <begin position="21"/>
        <end position="36"/>
    </location>
</feature>